<keyword evidence="2" id="KW-0597">Phosphoprotein</keyword>
<dbReference type="PROSITE" id="PS01013">
    <property type="entry name" value="OSBP"/>
    <property type="match status" value="1"/>
</dbReference>
<dbReference type="PANTHER" id="PTHR10972:SF205">
    <property type="entry name" value="OXYSTEROL-BINDING PROTEIN 1"/>
    <property type="match status" value="1"/>
</dbReference>
<dbReference type="InParanoid" id="A0A2V0NWZ6"/>
<evidence type="ECO:0000256" key="2">
    <source>
        <dbReference type="ARBA" id="ARBA00022553"/>
    </source>
</evidence>
<dbReference type="PANTHER" id="PTHR10972">
    <property type="entry name" value="OXYSTEROL-BINDING PROTEIN-RELATED"/>
    <property type="match status" value="1"/>
</dbReference>
<keyword evidence="6" id="KW-1185">Reference proteome</keyword>
<accession>A0A2V0NWZ6</accession>
<reference evidence="5 6" key="1">
    <citation type="journal article" date="2018" name="Sci. Rep.">
        <title>Raphidocelis subcapitata (=Pseudokirchneriella subcapitata) provides an insight into genome evolution and environmental adaptations in the Sphaeropleales.</title>
        <authorList>
            <person name="Suzuki S."/>
            <person name="Yamaguchi H."/>
            <person name="Nakajima N."/>
            <person name="Kawachi M."/>
        </authorList>
    </citation>
    <scope>NUCLEOTIDE SEQUENCE [LARGE SCALE GENOMIC DNA]</scope>
    <source>
        <strain evidence="5 6">NIES-35</strain>
    </source>
</reference>
<proteinExistence type="inferred from homology"/>
<dbReference type="InterPro" id="IPR037239">
    <property type="entry name" value="OSBP_sf"/>
</dbReference>
<dbReference type="GO" id="GO:0016020">
    <property type="term" value="C:membrane"/>
    <property type="evidence" value="ECO:0007669"/>
    <property type="project" value="TreeGrafter"/>
</dbReference>
<dbReference type="Pfam" id="PF01237">
    <property type="entry name" value="Oxysterol_BP"/>
    <property type="match status" value="1"/>
</dbReference>
<sequence length="587" mass="61016">MALRAFAQRWGLLHHREEPLEDEDPLWRAPLHKDADHEIGGLSCNDDKLLAEMREAIMAWVKSMGRQILAGNLNLVNTSFPVLMFEPRSYLQKLADPWVYPEYINAAAAATDPLERMKLLLTWVVAGMWKGFDTWKKPFNPILGETWQAELEGGVTLFMEQVSHHPPVSAYQLVGPNGSWRFSGWSQPAVAPVVKFYGIKTLAKGRRRLELPDGTVIELFMPHYAIKGVVYAARPRAEVLGVLRIVDAANGLEAVASFGPVKGARHRVLTRADAVCGEIYRLPGGAAAAAARDASSSSAAAAAPAGALQRTLTEAQALDSIGGDGADDPDALLPSGSDGGGGPDEEDAAIFDAVTAAGGLSGGARLDEDPAAAVLAARRSSGTGAPGPGPSGAGGDGAAAAAAPAGHSPPPAPASGGGGGGGRASTAGGRGLRASSSSGARASGSGLLARVRPRRSIGSGDLGVGPDGSHAAAAAGDVAGADGAEASYHRNHGVCVPGIAVARIEGSWLSHLNIDSTRYWTLAESRPSLWGPPSAGAPLPSDAGARRDLRALQEGDRERSQKVKEEMEVEQRTDRKLREAAGVFEHH</sequence>
<dbReference type="STRING" id="307507.A0A2V0NWZ6"/>
<evidence type="ECO:0000256" key="1">
    <source>
        <dbReference type="ARBA" id="ARBA00008842"/>
    </source>
</evidence>
<dbReference type="SUPFAM" id="SSF144000">
    <property type="entry name" value="Oxysterol-binding protein-like"/>
    <property type="match status" value="2"/>
</dbReference>
<protein>
    <recommendedName>
        <fullName evidence="7">Oxysterol-binding protein</fullName>
    </recommendedName>
</protein>
<dbReference type="Gene3D" id="2.40.160.120">
    <property type="match status" value="1"/>
</dbReference>
<dbReference type="EMBL" id="BDRX01000029">
    <property type="protein sequence ID" value="GBF92151.1"/>
    <property type="molecule type" value="Genomic_DNA"/>
</dbReference>
<dbReference type="InterPro" id="IPR018494">
    <property type="entry name" value="Oxysterol-bd_CS"/>
</dbReference>
<feature type="compositionally biased region" description="Gly residues" evidence="4">
    <location>
        <begin position="384"/>
        <end position="397"/>
    </location>
</feature>
<feature type="compositionally biased region" description="Gly residues" evidence="4">
    <location>
        <begin position="415"/>
        <end position="431"/>
    </location>
</feature>
<feature type="compositionally biased region" description="Basic and acidic residues" evidence="4">
    <location>
        <begin position="544"/>
        <end position="587"/>
    </location>
</feature>
<dbReference type="InterPro" id="IPR000648">
    <property type="entry name" value="Oxysterol-bd"/>
</dbReference>
<name>A0A2V0NWZ6_9CHLO</name>
<evidence type="ECO:0000256" key="3">
    <source>
        <dbReference type="RuleBase" id="RU003844"/>
    </source>
</evidence>
<feature type="region of interest" description="Disordered" evidence="4">
    <location>
        <begin position="319"/>
        <end position="346"/>
    </location>
</feature>
<dbReference type="Proteomes" id="UP000247498">
    <property type="component" value="Unassembled WGS sequence"/>
</dbReference>
<feature type="region of interest" description="Disordered" evidence="4">
    <location>
        <begin position="378"/>
        <end position="473"/>
    </location>
</feature>
<dbReference type="GO" id="GO:0005829">
    <property type="term" value="C:cytosol"/>
    <property type="evidence" value="ECO:0007669"/>
    <property type="project" value="TreeGrafter"/>
</dbReference>
<dbReference type="GO" id="GO:0032934">
    <property type="term" value="F:sterol binding"/>
    <property type="evidence" value="ECO:0007669"/>
    <property type="project" value="TreeGrafter"/>
</dbReference>
<evidence type="ECO:0008006" key="7">
    <source>
        <dbReference type="Google" id="ProtNLM"/>
    </source>
</evidence>
<feature type="compositionally biased region" description="Low complexity" evidence="4">
    <location>
        <begin position="432"/>
        <end position="450"/>
    </location>
</feature>
<evidence type="ECO:0000313" key="5">
    <source>
        <dbReference type="EMBL" id="GBF92151.1"/>
    </source>
</evidence>
<evidence type="ECO:0000313" key="6">
    <source>
        <dbReference type="Proteomes" id="UP000247498"/>
    </source>
</evidence>
<comment type="similarity">
    <text evidence="1 3">Belongs to the OSBP family.</text>
</comment>
<organism evidence="5 6">
    <name type="scientific">Raphidocelis subcapitata</name>
    <dbReference type="NCBI Taxonomy" id="307507"/>
    <lineage>
        <taxon>Eukaryota</taxon>
        <taxon>Viridiplantae</taxon>
        <taxon>Chlorophyta</taxon>
        <taxon>core chlorophytes</taxon>
        <taxon>Chlorophyceae</taxon>
        <taxon>CS clade</taxon>
        <taxon>Sphaeropleales</taxon>
        <taxon>Selenastraceae</taxon>
        <taxon>Raphidocelis</taxon>
    </lineage>
</organism>
<dbReference type="AlphaFoldDB" id="A0A2V0NWZ6"/>
<comment type="caution">
    <text evidence="5">The sequence shown here is derived from an EMBL/GenBank/DDBJ whole genome shotgun (WGS) entry which is preliminary data.</text>
</comment>
<feature type="region of interest" description="Disordered" evidence="4">
    <location>
        <begin position="529"/>
        <end position="587"/>
    </location>
</feature>
<dbReference type="OrthoDB" id="14833at2759"/>
<gene>
    <name evidence="5" type="ORF">Rsub_04498</name>
</gene>
<evidence type="ECO:0000256" key="4">
    <source>
        <dbReference type="SAM" id="MobiDB-lite"/>
    </source>
</evidence>